<proteinExistence type="predicted"/>
<keyword evidence="1" id="KW-0732">Signal</keyword>
<accession>A0A2N9L7Q9</accession>
<organism evidence="2 3">
    <name type="scientific">Candidatus Sulfuritelmatomonas gaucii</name>
    <dbReference type="NCBI Taxonomy" id="2043161"/>
    <lineage>
        <taxon>Bacteria</taxon>
        <taxon>Pseudomonadati</taxon>
        <taxon>Acidobacteriota</taxon>
        <taxon>Terriglobia</taxon>
        <taxon>Terriglobales</taxon>
        <taxon>Acidobacteriaceae</taxon>
        <taxon>Candidatus Sulfuritelmatomonas</taxon>
    </lineage>
</organism>
<evidence type="ECO:0000313" key="2">
    <source>
        <dbReference type="EMBL" id="SPE19094.1"/>
    </source>
</evidence>
<name>A0A2N9L7Q9_9BACT</name>
<dbReference type="EMBL" id="OKRB01000076">
    <property type="protein sequence ID" value="SPE19094.1"/>
    <property type="molecule type" value="Genomic_DNA"/>
</dbReference>
<dbReference type="Proteomes" id="UP000239735">
    <property type="component" value="Unassembled WGS sequence"/>
</dbReference>
<dbReference type="Pfam" id="PF09411">
    <property type="entry name" value="PagL"/>
    <property type="match status" value="1"/>
</dbReference>
<dbReference type="InterPro" id="IPR011250">
    <property type="entry name" value="OMP/PagP_B-barrel"/>
</dbReference>
<sequence>MRTRSLTLFALCFFPVVLTAQSGDLASYQIYGGFTSLSNSFNGVPGSRQPLLGWEAAVAFPAWHHLRPKLDYAAFNGTNLGAPQHAFFIMAGGEYEHEVGKERLFGEALFGDAGLNQNWGANGSPGSSASFSTLFGGGVDTPVSKHFAIRVEGGYQYTNFYLYQSLNPKLPYRIPGLPNNFSRVSTGLVWLPHLESASSGKRHERQPVESELVYEAISSFGHYHLFANSWWSNLRLAGLEYDRHSWGKFIGARMDYTADILPAILTQPSKTDVWGNPLTTDREHVAGLAISPAGLRMMWFDGKRIKPYFFIKGGLIGFTKKALSKNASYENFTLQESLGAQFKLTDRWEFRTGFLFFHFSNGFVVNSNPGLDSLTYNAGISYHLGKREAGR</sequence>
<evidence type="ECO:0008006" key="4">
    <source>
        <dbReference type="Google" id="ProtNLM"/>
    </source>
</evidence>
<dbReference type="OrthoDB" id="121452at2"/>
<gene>
    <name evidence="2" type="ORF">SBA5_200006</name>
</gene>
<evidence type="ECO:0000313" key="3">
    <source>
        <dbReference type="Proteomes" id="UP000239735"/>
    </source>
</evidence>
<protein>
    <recommendedName>
        <fullName evidence="4">Lipid A 3-O-deacylase-related protein</fullName>
    </recommendedName>
</protein>
<feature type="chain" id="PRO_5014770394" description="Lipid A 3-O-deacylase-related protein" evidence="1">
    <location>
        <begin position="21"/>
        <end position="391"/>
    </location>
</feature>
<reference evidence="3" key="1">
    <citation type="submission" date="2018-02" db="EMBL/GenBank/DDBJ databases">
        <authorList>
            <person name="Hausmann B."/>
        </authorList>
    </citation>
    <scope>NUCLEOTIDE SEQUENCE [LARGE SCALE GENOMIC DNA]</scope>
    <source>
        <strain evidence="3">Peat soil MAG SbA5</strain>
    </source>
</reference>
<dbReference type="Gene3D" id="2.40.160.20">
    <property type="match status" value="1"/>
</dbReference>
<dbReference type="InterPro" id="IPR018550">
    <property type="entry name" value="Lipid-A_deacylase-rel"/>
</dbReference>
<evidence type="ECO:0000256" key="1">
    <source>
        <dbReference type="SAM" id="SignalP"/>
    </source>
</evidence>
<dbReference type="AlphaFoldDB" id="A0A2N9L7Q9"/>
<feature type="signal peptide" evidence="1">
    <location>
        <begin position="1"/>
        <end position="20"/>
    </location>
</feature>
<dbReference type="SUPFAM" id="SSF56925">
    <property type="entry name" value="OMPA-like"/>
    <property type="match status" value="1"/>
</dbReference>